<dbReference type="PROSITE" id="PS50048">
    <property type="entry name" value="ZN2_CY6_FUNGAL_2"/>
    <property type="match status" value="1"/>
</dbReference>
<evidence type="ECO:0000256" key="2">
    <source>
        <dbReference type="ARBA" id="ARBA00022833"/>
    </source>
</evidence>
<dbReference type="Pfam" id="PF00172">
    <property type="entry name" value="Zn_clus"/>
    <property type="match status" value="1"/>
</dbReference>
<evidence type="ECO:0000313" key="8">
    <source>
        <dbReference type="Proteomes" id="UP000738349"/>
    </source>
</evidence>
<keyword evidence="1" id="KW-0479">Metal-binding</keyword>
<dbReference type="Proteomes" id="UP000738349">
    <property type="component" value="Unassembled WGS sequence"/>
</dbReference>
<keyword evidence="8" id="KW-1185">Reference proteome</keyword>
<dbReference type="InterPro" id="IPR001138">
    <property type="entry name" value="Zn2Cys6_DnaBD"/>
</dbReference>
<dbReference type="PROSITE" id="PS00463">
    <property type="entry name" value="ZN2_CY6_FUNGAL_1"/>
    <property type="match status" value="1"/>
</dbReference>
<dbReference type="PRINTS" id="PR00755">
    <property type="entry name" value="AFLATOXINBRP"/>
</dbReference>
<dbReference type="PANTHER" id="PTHR47660:SF3">
    <property type="entry name" value="FINGER DOMAIN PROTEIN, PUTATIVE (AFU_ORTHOLOGUE AFUA_4G03310)-RELATED"/>
    <property type="match status" value="1"/>
</dbReference>
<evidence type="ECO:0000313" key="7">
    <source>
        <dbReference type="EMBL" id="KAH7148255.1"/>
    </source>
</evidence>
<dbReference type="EMBL" id="JAGMUV010000007">
    <property type="protein sequence ID" value="KAH7148255.1"/>
    <property type="molecule type" value="Genomic_DNA"/>
</dbReference>
<dbReference type="PANTHER" id="PTHR47660">
    <property type="entry name" value="TRANSCRIPTION FACTOR WITH C2H2 AND ZN(2)-CYS(6) DNA BINDING DOMAIN (EUROFUNG)-RELATED-RELATED"/>
    <property type="match status" value="1"/>
</dbReference>
<evidence type="ECO:0000259" key="6">
    <source>
        <dbReference type="PROSITE" id="PS50048"/>
    </source>
</evidence>
<gene>
    <name evidence="7" type="ORF">EDB81DRAFT_649553</name>
</gene>
<feature type="domain" description="Zn(2)-C6 fungal-type" evidence="6">
    <location>
        <begin position="16"/>
        <end position="46"/>
    </location>
</feature>
<comment type="caution">
    <text evidence="7">The sequence shown here is derived from an EMBL/GenBank/DDBJ whole genome shotgun (WGS) entry which is preliminary data.</text>
</comment>
<keyword evidence="2" id="KW-0862">Zinc</keyword>
<dbReference type="AlphaFoldDB" id="A0A9P9EUR6"/>
<organism evidence="7 8">
    <name type="scientific">Dactylonectria macrodidyma</name>
    <dbReference type="NCBI Taxonomy" id="307937"/>
    <lineage>
        <taxon>Eukaryota</taxon>
        <taxon>Fungi</taxon>
        <taxon>Dikarya</taxon>
        <taxon>Ascomycota</taxon>
        <taxon>Pezizomycotina</taxon>
        <taxon>Sordariomycetes</taxon>
        <taxon>Hypocreomycetidae</taxon>
        <taxon>Hypocreales</taxon>
        <taxon>Nectriaceae</taxon>
        <taxon>Dactylonectria</taxon>
    </lineage>
</organism>
<dbReference type="SMART" id="SM00066">
    <property type="entry name" value="GAL4"/>
    <property type="match status" value="1"/>
</dbReference>
<evidence type="ECO:0000256" key="4">
    <source>
        <dbReference type="ARBA" id="ARBA00023163"/>
    </source>
</evidence>
<protein>
    <recommendedName>
        <fullName evidence="6">Zn(2)-C6 fungal-type domain-containing protein</fullName>
    </recommendedName>
</protein>
<proteinExistence type="predicted"/>
<evidence type="ECO:0000256" key="5">
    <source>
        <dbReference type="ARBA" id="ARBA00023242"/>
    </source>
</evidence>
<evidence type="ECO:0000256" key="3">
    <source>
        <dbReference type="ARBA" id="ARBA00023015"/>
    </source>
</evidence>
<dbReference type="OrthoDB" id="5355161at2759"/>
<dbReference type="InterPro" id="IPR036864">
    <property type="entry name" value="Zn2-C6_fun-type_DNA-bd_sf"/>
</dbReference>
<name>A0A9P9EUR6_9HYPO</name>
<accession>A0A9P9EUR6</accession>
<sequence length="415" mass="47392">MKRAQETIPSQWERKACAPCTRAKRRCDKGSPACRRCMEKETVCQYPATRRYARATAPLLDAHAPCDIDSQQNSLLRQTPYILPQFGDHVEEEEMAELELSLVVPSPALRAFDGSWFLNTDTWAIQHMSTNCQTAPIHVSTLKRWIDGVWEWLRQWIREGCNPFIHKQLYFHTGLPQCLQDAWAALTAYFSKTSDNEDITMEIIHGRARGLLAQQTWDDDSIMAVPFMETAEHLARVQALFIYQFIRLFDGCIRQRALAEKDIPTMSTWCQQLWQSVNLDANGGVWNSWGNSFNGETTDDGDPTTKLWKLWILSESIRRTWLITNSMQTIFMILRDEYAACPGGLQCTARQGLWDAGSSSAWAEVVQRSDPIFVSCLQADQIFSANKASDIDCFSTLLLQSLWGVEKVENWASRS</sequence>
<dbReference type="SUPFAM" id="SSF57701">
    <property type="entry name" value="Zn2/Cys6 DNA-binding domain"/>
    <property type="match status" value="1"/>
</dbReference>
<keyword evidence="3" id="KW-0805">Transcription regulation</keyword>
<keyword evidence="4" id="KW-0804">Transcription</keyword>
<dbReference type="Gene3D" id="4.10.240.10">
    <property type="entry name" value="Zn(2)-C6 fungal-type DNA-binding domain"/>
    <property type="match status" value="1"/>
</dbReference>
<keyword evidence="5" id="KW-0539">Nucleus</keyword>
<dbReference type="CDD" id="cd00067">
    <property type="entry name" value="GAL4"/>
    <property type="match status" value="1"/>
</dbReference>
<reference evidence="7" key="1">
    <citation type="journal article" date="2021" name="Nat. Commun.">
        <title>Genetic determinants of endophytism in the Arabidopsis root mycobiome.</title>
        <authorList>
            <person name="Mesny F."/>
            <person name="Miyauchi S."/>
            <person name="Thiergart T."/>
            <person name="Pickel B."/>
            <person name="Atanasova L."/>
            <person name="Karlsson M."/>
            <person name="Huettel B."/>
            <person name="Barry K.W."/>
            <person name="Haridas S."/>
            <person name="Chen C."/>
            <person name="Bauer D."/>
            <person name="Andreopoulos W."/>
            <person name="Pangilinan J."/>
            <person name="LaButti K."/>
            <person name="Riley R."/>
            <person name="Lipzen A."/>
            <person name="Clum A."/>
            <person name="Drula E."/>
            <person name="Henrissat B."/>
            <person name="Kohler A."/>
            <person name="Grigoriev I.V."/>
            <person name="Martin F.M."/>
            <person name="Hacquard S."/>
        </authorList>
    </citation>
    <scope>NUCLEOTIDE SEQUENCE</scope>
    <source>
        <strain evidence="7">MPI-CAGE-AT-0147</strain>
    </source>
</reference>
<evidence type="ECO:0000256" key="1">
    <source>
        <dbReference type="ARBA" id="ARBA00022723"/>
    </source>
</evidence>
<dbReference type="GO" id="GO:0008270">
    <property type="term" value="F:zinc ion binding"/>
    <property type="evidence" value="ECO:0007669"/>
    <property type="project" value="InterPro"/>
</dbReference>
<dbReference type="GO" id="GO:0000981">
    <property type="term" value="F:DNA-binding transcription factor activity, RNA polymerase II-specific"/>
    <property type="evidence" value="ECO:0007669"/>
    <property type="project" value="InterPro"/>
</dbReference>